<gene>
    <name evidence="1" type="primary">ORF207096</name>
</gene>
<accession>A0A0B7BQD9</accession>
<name>A0A0B7BQD9_9EUPU</name>
<organism evidence="1">
    <name type="scientific">Arion vulgaris</name>
    <dbReference type="NCBI Taxonomy" id="1028688"/>
    <lineage>
        <taxon>Eukaryota</taxon>
        <taxon>Metazoa</taxon>
        <taxon>Spiralia</taxon>
        <taxon>Lophotrochozoa</taxon>
        <taxon>Mollusca</taxon>
        <taxon>Gastropoda</taxon>
        <taxon>Heterobranchia</taxon>
        <taxon>Euthyneura</taxon>
        <taxon>Panpulmonata</taxon>
        <taxon>Eupulmonata</taxon>
        <taxon>Stylommatophora</taxon>
        <taxon>Helicina</taxon>
        <taxon>Arionoidea</taxon>
        <taxon>Arionidae</taxon>
        <taxon>Arion</taxon>
    </lineage>
</organism>
<evidence type="ECO:0000313" key="1">
    <source>
        <dbReference type="EMBL" id="CEK95474.1"/>
    </source>
</evidence>
<dbReference type="EMBL" id="HACG01048609">
    <property type="protein sequence ID" value="CEK95474.1"/>
    <property type="molecule type" value="Transcribed_RNA"/>
</dbReference>
<sequence length="65" mass="7253">MDPYKLKKFKKLECVNHVHKRMGETALCKLAKDEKLELGGRGVRSLTGNMSDTAKLLPGCHLGQQ</sequence>
<protein>
    <submittedName>
        <fullName evidence="1">Uncharacterized protein</fullName>
    </submittedName>
</protein>
<proteinExistence type="predicted"/>
<dbReference type="AlphaFoldDB" id="A0A0B7BQD9"/>
<reference evidence="1" key="1">
    <citation type="submission" date="2014-12" db="EMBL/GenBank/DDBJ databases">
        <title>Insight into the proteome of Arion vulgaris.</title>
        <authorList>
            <person name="Aradska J."/>
            <person name="Bulat T."/>
            <person name="Smidak R."/>
            <person name="Sarate P."/>
            <person name="Gangsoo J."/>
            <person name="Sialana F."/>
            <person name="Bilban M."/>
            <person name="Lubec G."/>
        </authorList>
    </citation>
    <scope>NUCLEOTIDE SEQUENCE</scope>
    <source>
        <tissue evidence="1">Skin</tissue>
    </source>
</reference>